<reference evidence="2" key="1">
    <citation type="journal article" date="2015" name="Genome Announc.">
        <title>Genome sequence of the AIDS-associated pathogen Penicillium marneffei (ATCC18224) and its near taxonomic relative Talaromyces stipitatus (ATCC10500).</title>
        <authorList>
            <person name="Nierman W.C."/>
            <person name="Fedorova-Abrams N.D."/>
            <person name="Andrianopoulos A."/>
        </authorList>
    </citation>
    <scope>NUCLEOTIDE SEQUENCE [LARGE SCALE GENOMIC DNA]</scope>
    <source>
        <strain evidence="2">ATCC 10500 / CBS 375.48 / QM 6759 / NRRL 1006</strain>
    </source>
</reference>
<dbReference type="AlphaFoldDB" id="B8MCS5"/>
<dbReference type="SUPFAM" id="SSF52833">
    <property type="entry name" value="Thioredoxin-like"/>
    <property type="match status" value="1"/>
</dbReference>
<dbReference type="HOGENOM" id="CLU_1696676_0_0_1"/>
<dbReference type="GeneID" id="8099112"/>
<dbReference type="RefSeq" id="XP_002482969.1">
    <property type="nucleotide sequence ID" value="XM_002482924.1"/>
</dbReference>
<accession>B8MCS5</accession>
<evidence type="ECO:0000313" key="2">
    <source>
        <dbReference type="Proteomes" id="UP000001745"/>
    </source>
</evidence>
<dbReference type="InParanoid" id="B8MCS5"/>
<dbReference type="InterPro" id="IPR036249">
    <property type="entry name" value="Thioredoxin-like_sf"/>
</dbReference>
<keyword evidence="2" id="KW-1185">Reference proteome</keyword>
<gene>
    <name evidence="1" type="ORF">TSTA_126850</name>
</gene>
<dbReference type="OMA" id="GEIMANM"/>
<name>B8MCS5_TALSN</name>
<dbReference type="EMBL" id="EQ962655">
    <property type="protein sequence ID" value="EED18977.1"/>
    <property type="molecule type" value="Genomic_DNA"/>
</dbReference>
<evidence type="ECO:0000313" key="1">
    <source>
        <dbReference type="EMBL" id="EED18977.1"/>
    </source>
</evidence>
<protein>
    <submittedName>
        <fullName evidence="1">Uncharacterized protein</fullName>
    </submittedName>
</protein>
<dbReference type="Gene3D" id="3.40.30.10">
    <property type="entry name" value="Glutaredoxin"/>
    <property type="match status" value="1"/>
</dbReference>
<sequence>MYLIAPDLSIDLVELPETVPGNNSFCDHELFMFRPATRKITNFTIEIVSDPVCSWCYIGKKKLDNAIKIHQSSQPDNPFIKIWKPFYVKPHSSEIGKQLFSLIHLKTEVPILPNFRKQHGEIMANMMIERVRIIGADISIEFKFSGRTGRTHETH</sequence>
<organism evidence="1 2">
    <name type="scientific">Talaromyces stipitatus (strain ATCC 10500 / CBS 375.48 / QM 6759 / NRRL 1006)</name>
    <name type="common">Penicillium stipitatum</name>
    <dbReference type="NCBI Taxonomy" id="441959"/>
    <lineage>
        <taxon>Eukaryota</taxon>
        <taxon>Fungi</taxon>
        <taxon>Dikarya</taxon>
        <taxon>Ascomycota</taxon>
        <taxon>Pezizomycotina</taxon>
        <taxon>Eurotiomycetes</taxon>
        <taxon>Eurotiomycetidae</taxon>
        <taxon>Eurotiales</taxon>
        <taxon>Trichocomaceae</taxon>
        <taxon>Talaromyces</taxon>
        <taxon>Talaromyces sect. Talaromyces</taxon>
    </lineage>
</organism>
<proteinExistence type="predicted"/>
<dbReference type="VEuPathDB" id="FungiDB:TSTA_126850"/>
<dbReference type="OrthoDB" id="1930760at2759"/>
<dbReference type="Proteomes" id="UP000001745">
    <property type="component" value="Unassembled WGS sequence"/>
</dbReference>
<dbReference type="PhylomeDB" id="B8MCS5"/>